<dbReference type="PaxDb" id="3880-AES96497"/>
<evidence type="ECO:0000313" key="2">
    <source>
        <dbReference type="EnsemblPlants" id="AES96497"/>
    </source>
</evidence>
<protein>
    <submittedName>
        <fullName evidence="1 2">Uncharacterized protein</fullName>
    </submittedName>
</protein>
<name>G7K8E5_MEDTR</name>
<dbReference type="EnsemblPlants" id="AES96497">
    <property type="protein sequence ID" value="AES96497"/>
    <property type="gene ID" value="MTR_5g037830"/>
</dbReference>
<dbReference type="Proteomes" id="UP000002051">
    <property type="component" value="Chromosome 5"/>
</dbReference>
<reference evidence="2" key="3">
    <citation type="submission" date="2015-04" db="UniProtKB">
        <authorList>
            <consortium name="EnsemblPlants"/>
        </authorList>
    </citation>
    <scope>IDENTIFICATION</scope>
    <source>
        <strain evidence="2">cv. Jemalong A17</strain>
    </source>
</reference>
<reference evidence="1 3" key="1">
    <citation type="journal article" date="2011" name="Nature">
        <title>The Medicago genome provides insight into the evolution of rhizobial symbioses.</title>
        <authorList>
            <person name="Young N.D."/>
            <person name="Debelle F."/>
            <person name="Oldroyd G.E."/>
            <person name="Geurts R."/>
            <person name="Cannon S.B."/>
            <person name="Udvardi M.K."/>
            <person name="Benedito V.A."/>
            <person name="Mayer K.F."/>
            <person name="Gouzy J."/>
            <person name="Schoof H."/>
            <person name="Van de Peer Y."/>
            <person name="Proost S."/>
            <person name="Cook D.R."/>
            <person name="Meyers B.C."/>
            <person name="Spannagl M."/>
            <person name="Cheung F."/>
            <person name="De Mita S."/>
            <person name="Krishnakumar V."/>
            <person name="Gundlach H."/>
            <person name="Zhou S."/>
            <person name="Mudge J."/>
            <person name="Bharti A.K."/>
            <person name="Murray J.D."/>
            <person name="Naoumkina M.A."/>
            <person name="Rosen B."/>
            <person name="Silverstein K.A."/>
            <person name="Tang H."/>
            <person name="Rombauts S."/>
            <person name="Zhao P.X."/>
            <person name="Zhou P."/>
            <person name="Barbe V."/>
            <person name="Bardou P."/>
            <person name="Bechner M."/>
            <person name="Bellec A."/>
            <person name="Berger A."/>
            <person name="Berges H."/>
            <person name="Bidwell S."/>
            <person name="Bisseling T."/>
            <person name="Choisne N."/>
            <person name="Couloux A."/>
            <person name="Denny R."/>
            <person name="Deshpande S."/>
            <person name="Dai X."/>
            <person name="Doyle J.J."/>
            <person name="Dudez A.M."/>
            <person name="Farmer A.D."/>
            <person name="Fouteau S."/>
            <person name="Franken C."/>
            <person name="Gibelin C."/>
            <person name="Gish J."/>
            <person name="Goldstein S."/>
            <person name="Gonzalez A.J."/>
            <person name="Green P.J."/>
            <person name="Hallab A."/>
            <person name="Hartog M."/>
            <person name="Hua A."/>
            <person name="Humphray S.J."/>
            <person name="Jeong D.H."/>
            <person name="Jing Y."/>
            <person name="Jocker A."/>
            <person name="Kenton S.M."/>
            <person name="Kim D.J."/>
            <person name="Klee K."/>
            <person name="Lai H."/>
            <person name="Lang C."/>
            <person name="Lin S."/>
            <person name="Macmil S.L."/>
            <person name="Magdelenat G."/>
            <person name="Matthews L."/>
            <person name="McCorrison J."/>
            <person name="Monaghan E.L."/>
            <person name="Mun J.H."/>
            <person name="Najar F.Z."/>
            <person name="Nicholson C."/>
            <person name="Noirot C."/>
            <person name="O'Bleness M."/>
            <person name="Paule C.R."/>
            <person name="Poulain J."/>
            <person name="Prion F."/>
            <person name="Qin B."/>
            <person name="Qu C."/>
            <person name="Retzel E.F."/>
            <person name="Riddle C."/>
            <person name="Sallet E."/>
            <person name="Samain S."/>
            <person name="Samson N."/>
            <person name="Sanders I."/>
            <person name="Saurat O."/>
            <person name="Scarpelli C."/>
            <person name="Schiex T."/>
            <person name="Segurens B."/>
            <person name="Severin A.J."/>
            <person name="Sherrier D.J."/>
            <person name="Shi R."/>
            <person name="Sims S."/>
            <person name="Singer S.R."/>
            <person name="Sinharoy S."/>
            <person name="Sterck L."/>
            <person name="Viollet A."/>
            <person name="Wang B.B."/>
            <person name="Wang K."/>
            <person name="Wang M."/>
            <person name="Wang X."/>
            <person name="Warfsmann J."/>
            <person name="Weissenbach J."/>
            <person name="White D.D."/>
            <person name="White J.D."/>
            <person name="Wiley G.B."/>
            <person name="Wincker P."/>
            <person name="Xing Y."/>
            <person name="Yang L."/>
            <person name="Yao Z."/>
            <person name="Ying F."/>
            <person name="Zhai J."/>
            <person name="Zhou L."/>
            <person name="Zuber A."/>
            <person name="Denarie J."/>
            <person name="Dixon R.A."/>
            <person name="May G.D."/>
            <person name="Schwartz D.C."/>
            <person name="Rogers J."/>
            <person name="Quetier F."/>
            <person name="Town C.D."/>
            <person name="Roe B.A."/>
        </authorList>
    </citation>
    <scope>NUCLEOTIDE SEQUENCE [LARGE SCALE GENOMIC DNA]</scope>
    <source>
        <strain evidence="1">A17</strain>
        <strain evidence="2 3">cv. Jemalong A17</strain>
    </source>
</reference>
<reference evidence="1 3" key="2">
    <citation type="journal article" date="2014" name="BMC Genomics">
        <title>An improved genome release (version Mt4.0) for the model legume Medicago truncatula.</title>
        <authorList>
            <person name="Tang H."/>
            <person name="Krishnakumar V."/>
            <person name="Bidwell S."/>
            <person name="Rosen B."/>
            <person name="Chan A."/>
            <person name="Zhou S."/>
            <person name="Gentzbittel L."/>
            <person name="Childs K.L."/>
            <person name="Yandell M."/>
            <person name="Gundlach H."/>
            <person name="Mayer K.F."/>
            <person name="Schwartz D.C."/>
            <person name="Town C.D."/>
        </authorList>
    </citation>
    <scope>GENOME REANNOTATION</scope>
    <source>
        <strain evidence="2 3">cv. Jemalong A17</strain>
    </source>
</reference>
<evidence type="ECO:0000313" key="3">
    <source>
        <dbReference type="Proteomes" id="UP000002051"/>
    </source>
</evidence>
<dbReference type="EMBL" id="CM001221">
    <property type="protein sequence ID" value="AES96497.1"/>
    <property type="molecule type" value="Genomic_DNA"/>
</dbReference>
<dbReference type="AlphaFoldDB" id="G7K8E5"/>
<gene>
    <name evidence="1" type="ordered locus">MTR_5g037830</name>
</gene>
<organism evidence="1 3">
    <name type="scientific">Medicago truncatula</name>
    <name type="common">Barrel medic</name>
    <name type="synonym">Medicago tribuloides</name>
    <dbReference type="NCBI Taxonomy" id="3880"/>
    <lineage>
        <taxon>Eukaryota</taxon>
        <taxon>Viridiplantae</taxon>
        <taxon>Streptophyta</taxon>
        <taxon>Embryophyta</taxon>
        <taxon>Tracheophyta</taxon>
        <taxon>Spermatophyta</taxon>
        <taxon>Magnoliopsida</taxon>
        <taxon>eudicotyledons</taxon>
        <taxon>Gunneridae</taxon>
        <taxon>Pentapetalae</taxon>
        <taxon>rosids</taxon>
        <taxon>fabids</taxon>
        <taxon>Fabales</taxon>
        <taxon>Fabaceae</taxon>
        <taxon>Papilionoideae</taxon>
        <taxon>50 kb inversion clade</taxon>
        <taxon>NPAAA clade</taxon>
        <taxon>Hologalegina</taxon>
        <taxon>IRL clade</taxon>
        <taxon>Trifolieae</taxon>
        <taxon>Medicago</taxon>
    </lineage>
</organism>
<sequence length="95" mass="10626">METFINLDVSPVTKPILSKSQDISCLSNCFYVDFDFTNIVVSDVETTINKGFLIPCEILCNSTEENHKTALYNIFGCVPTNVLDEILHSVEECAM</sequence>
<proteinExistence type="predicted"/>
<accession>G7K8E5</accession>
<evidence type="ECO:0000313" key="1">
    <source>
        <dbReference type="EMBL" id="AES96497.1"/>
    </source>
</evidence>
<dbReference type="HOGENOM" id="CLU_165031_0_0_1"/>
<keyword evidence="3" id="KW-1185">Reference proteome</keyword>